<accession>A0A1Y2EWU7</accession>
<organism evidence="3 4">
    <name type="scientific">Protomyces lactucae-debilis</name>
    <dbReference type="NCBI Taxonomy" id="2754530"/>
    <lineage>
        <taxon>Eukaryota</taxon>
        <taxon>Fungi</taxon>
        <taxon>Dikarya</taxon>
        <taxon>Ascomycota</taxon>
        <taxon>Taphrinomycotina</taxon>
        <taxon>Taphrinomycetes</taxon>
        <taxon>Taphrinales</taxon>
        <taxon>Protomycetaceae</taxon>
        <taxon>Protomyces</taxon>
    </lineage>
</organism>
<gene>
    <name evidence="3" type="ORF">BCR37DRAFT_351612</name>
</gene>
<feature type="non-terminal residue" evidence="3">
    <location>
        <position position="1"/>
    </location>
</feature>
<dbReference type="InterPro" id="IPR024391">
    <property type="entry name" value="LDB19_N"/>
</dbReference>
<comment type="caution">
    <text evidence="3">The sequence shown here is derived from an EMBL/GenBank/DDBJ whole genome shotgun (WGS) entry which is preliminary data.</text>
</comment>
<dbReference type="Pfam" id="PF13002">
    <property type="entry name" value="LDB19"/>
    <property type="match status" value="1"/>
</dbReference>
<dbReference type="Gene3D" id="2.60.40.640">
    <property type="match status" value="1"/>
</dbReference>
<dbReference type="InterPro" id="IPR014752">
    <property type="entry name" value="Arrestin-like_C"/>
</dbReference>
<dbReference type="GeneID" id="63784680"/>
<dbReference type="RefSeq" id="XP_040722544.1">
    <property type="nucleotide sequence ID" value="XM_040868081.1"/>
</dbReference>
<feature type="region of interest" description="Disordered" evidence="1">
    <location>
        <begin position="379"/>
        <end position="424"/>
    </location>
</feature>
<dbReference type="STRING" id="56484.A0A1Y2EWU7"/>
<dbReference type="AlphaFoldDB" id="A0A1Y2EWU7"/>
<feature type="domain" description="LDB19 N-terminal" evidence="2">
    <location>
        <begin position="41"/>
        <end position="215"/>
    </location>
</feature>
<evidence type="ECO:0000313" key="4">
    <source>
        <dbReference type="Proteomes" id="UP000193685"/>
    </source>
</evidence>
<evidence type="ECO:0000259" key="2">
    <source>
        <dbReference type="Pfam" id="PF13002"/>
    </source>
</evidence>
<reference evidence="3 4" key="1">
    <citation type="submission" date="2016-07" db="EMBL/GenBank/DDBJ databases">
        <title>Pervasive Adenine N6-methylation of Active Genes in Fungi.</title>
        <authorList>
            <consortium name="DOE Joint Genome Institute"/>
            <person name="Mondo S.J."/>
            <person name="Dannebaum R.O."/>
            <person name="Kuo R.C."/>
            <person name="Labutti K."/>
            <person name="Haridas S."/>
            <person name="Kuo A."/>
            <person name="Salamov A."/>
            <person name="Ahrendt S.R."/>
            <person name="Lipzen A."/>
            <person name="Sullivan W."/>
            <person name="Andreopoulos W.B."/>
            <person name="Clum A."/>
            <person name="Lindquist E."/>
            <person name="Daum C."/>
            <person name="Ramamoorthy G.K."/>
            <person name="Gryganskyi A."/>
            <person name="Culley D."/>
            <person name="Magnuson J.K."/>
            <person name="James T.Y."/>
            <person name="O'Malley M.A."/>
            <person name="Stajich J.E."/>
            <person name="Spatafora J.W."/>
            <person name="Visel A."/>
            <person name="Grigoriev I.V."/>
        </authorList>
    </citation>
    <scope>NUCLEOTIDE SEQUENCE [LARGE SCALE GENOMIC DNA]</scope>
    <source>
        <strain evidence="3 4">12-1054</strain>
    </source>
</reference>
<keyword evidence="4" id="KW-1185">Reference proteome</keyword>
<sequence>DLAFESPPLVCFGPASESSGALMSGNLKITIMADVLELTQVSMELVATISTRRPIHPNCKACRSRTSTMKKWNFFEKSLQLQRGTHLYPFSYLFDGALPATTSSALATIEYELIATIFPRVDQYKAMVANRPLKLSRSILPGTDKTSQRVFPPTSLNAVLVIPKVCNPGSHFMGTLSFTGVQTKEMARWKLKKISWRIDEIAKVISPACKIHLQRIPGSEGKGGMEYTDTRTVGAGDIKEGWKSDWSAHEGGRIEMEIEFSTHIAAKPCCDVEDTAEDNSGSGVTVSHALVIEAVVFEVMIAGKNGNFVESLPSGSARVLRMQFPIVMTERSGLGISWDNEIPPMYHDIPPNSLPSYDQTKPSASNEDLSTMHTIIGRGHTPNPFMMQGSTSAGPSASSPHDHLAPPLPGQNHRLHQLNQGRHT</sequence>
<evidence type="ECO:0000313" key="3">
    <source>
        <dbReference type="EMBL" id="ORY76091.1"/>
    </source>
</evidence>
<dbReference type="EMBL" id="MCFI01000024">
    <property type="protein sequence ID" value="ORY76091.1"/>
    <property type="molecule type" value="Genomic_DNA"/>
</dbReference>
<dbReference type="Proteomes" id="UP000193685">
    <property type="component" value="Unassembled WGS sequence"/>
</dbReference>
<name>A0A1Y2EWU7_PROLT</name>
<dbReference type="OrthoDB" id="3832628at2759"/>
<evidence type="ECO:0000256" key="1">
    <source>
        <dbReference type="SAM" id="MobiDB-lite"/>
    </source>
</evidence>
<proteinExistence type="predicted"/>
<protein>
    <recommendedName>
        <fullName evidence="2">LDB19 N-terminal domain-containing protein</fullName>
    </recommendedName>
</protein>
<dbReference type="OMA" id="MVVAEEW"/>
<feature type="compositionally biased region" description="Low complexity" evidence="1">
    <location>
        <begin position="389"/>
        <end position="399"/>
    </location>
</feature>